<keyword evidence="3" id="KW-1185">Reference proteome</keyword>
<organism evidence="4">
    <name type="scientific">Gongylonema pulchrum</name>
    <dbReference type="NCBI Taxonomy" id="637853"/>
    <lineage>
        <taxon>Eukaryota</taxon>
        <taxon>Metazoa</taxon>
        <taxon>Ecdysozoa</taxon>
        <taxon>Nematoda</taxon>
        <taxon>Chromadorea</taxon>
        <taxon>Rhabditida</taxon>
        <taxon>Spirurina</taxon>
        <taxon>Spiruromorpha</taxon>
        <taxon>Spiruroidea</taxon>
        <taxon>Gongylonematidae</taxon>
        <taxon>Gongylonema</taxon>
    </lineage>
</organism>
<name>A0A183ENK3_9BILA</name>
<evidence type="ECO:0000313" key="2">
    <source>
        <dbReference type="EMBL" id="VDN40192.1"/>
    </source>
</evidence>
<dbReference type="WBParaSite" id="GPUH_0002257101-mRNA-1">
    <property type="protein sequence ID" value="GPUH_0002257101-mRNA-1"/>
    <property type="gene ID" value="GPUH_0002257101"/>
</dbReference>
<dbReference type="EMBL" id="UYRT01095340">
    <property type="protein sequence ID" value="VDN40192.1"/>
    <property type="molecule type" value="Genomic_DNA"/>
</dbReference>
<evidence type="ECO:0000256" key="1">
    <source>
        <dbReference type="SAM" id="SignalP"/>
    </source>
</evidence>
<keyword evidence="1" id="KW-0732">Signal</keyword>
<accession>A0A183ENK3</accession>
<protein>
    <submittedName>
        <fullName evidence="4">Secreted protein</fullName>
    </submittedName>
</protein>
<evidence type="ECO:0000313" key="3">
    <source>
        <dbReference type="Proteomes" id="UP000271098"/>
    </source>
</evidence>
<gene>
    <name evidence="2" type="ORF">GPUH_LOCUS22544</name>
</gene>
<dbReference type="Proteomes" id="UP000271098">
    <property type="component" value="Unassembled WGS sequence"/>
</dbReference>
<dbReference type="AlphaFoldDB" id="A0A183ENK3"/>
<reference evidence="2 3" key="2">
    <citation type="submission" date="2018-11" db="EMBL/GenBank/DDBJ databases">
        <authorList>
            <consortium name="Pathogen Informatics"/>
        </authorList>
    </citation>
    <scope>NUCLEOTIDE SEQUENCE [LARGE SCALE GENOMIC DNA]</scope>
</reference>
<evidence type="ECO:0000313" key="4">
    <source>
        <dbReference type="WBParaSite" id="GPUH_0002257101-mRNA-1"/>
    </source>
</evidence>
<dbReference type="OrthoDB" id="5849338at2759"/>
<feature type="chain" id="PRO_5043139222" evidence="1">
    <location>
        <begin position="20"/>
        <end position="122"/>
    </location>
</feature>
<proteinExistence type="predicted"/>
<feature type="signal peptide" evidence="1">
    <location>
        <begin position="1"/>
        <end position="19"/>
    </location>
</feature>
<sequence>MIEKRVLLGTMIACALCVANPNACKNPMWYTKFCLLLQELHPDNMRRASSSQGTDHVTLLSTKQPADSVPVQLRATIAMLAPAVHVMHHVWRGMAWVAEDISDEDERVTSSKAVRFVTHPYF</sequence>
<reference evidence="4" key="1">
    <citation type="submission" date="2016-06" db="UniProtKB">
        <authorList>
            <consortium name="WormBaseParasite"/>
        </authorList>
    </citation>
    <scope>IDENTIFICATION</scope>
</reference>